<gene>
    <name evidence="5" type="ORF">I5803_18845</name>
</gene>
<dbReference type="Proteomes" id="UP000651050">
    <property type="component" value="Unassembled WGS sequence"/>
</dbReference>
<comment type="similarity">
    <text evidence="1">Belongs to the Gfa family.</text>
</comment>
<comment type="caution">
    <text evidence="5">The sequence shown here is derived from an EMBL/GenBank/DDBJ whole genome shotgun (WGS) entry which is preliminary data.</text>
</comment>
<keyword evidence="2" id="KW-0479">Metal-binding</keyword>
<dbReference type="InterPro" id="IPR011057">
    <property type="entry name" value="Mss4-like_sf"/>
</dbReference>
<name>A0A931MIQ7_9BURK</name>
<evidence type="ECO:0000256" key="1">
    <source>
        <dbReference type="ARBA" id="ARBA00005495"/>
    </source>
</evidence>
<evidence type="ECO:0000313" key="6">
    <source>
        <dbReference type="Proteomes" id="UP000651050"/>
    </source>
</evidence>
<dbReference type="InterPro" id="IPR006913">
    <property type="entry name" value="CENP-V/GFA"/>
</dbReference>
<reference evidence="5" key="1">
    <citation type="submission" date="2020-11" db="EMBL/GenBank/DDBJ databases">
        <title>Bacterial whole genome sequence for Caenimonas sp. DR4.4.</title>
        <authorList>
            <person name="Le V."/>
            <person name="Ko S.-R."/>
            <person name="Ahn C.-Y."/>
            <person name="Oh H.-M."/>
        </authorList>
    </citation>
    <scope>NUCLEOTIDE SEQUENCE</scope>
    <source>
        <strain evidence="5">DR4.4</strain>
    </source>
</reference>
<evidence type="ECO:0000256" key="2">
    <source>
        <dbReference type="ARBA" id="ARBA00022723"/>
    </source>
</evidence>
<evidence type="ECO:0000313" key="5">
    <source>
        <dbReference type="EMBL" id="MBG9390094.1"/>
    </source>
</evidence>
<accession>A0A931MIQ7</accession>
<evidence type="ECO:0000256" key="3">
    <source>
        <dbReference type="ARBA" id="ARBA00022833"/>
    </source>
</evidence>
<keyword evidence="3" id="KW-0862">Zinc</keyword>
<dbReference type="RefSeq" id="WP_196987852.1">
    <property type="nucleotide sequence ID" value="NZ_JADWYS010000001.1"/>
</dbReference>
<dbReference type="GO" id="GO:0046872">
    <property type="term" value="F:metal ion binding"/>
    <property type="evidence" value="ECO:0007669"/>
    <property type="project" value="UniProtKB-KW"/>
</dbReference>
<dbReference type="Pfam" id="PF04828">
    <property type="entry name" value="GFA"/>
    <property type="match status" value="1"/>
</dbReference>
<dbReference type="SUPFAM" id="SSF51316">
    <property type="entry name" value="Mss4-like"/>
    <property type="match status" value="1"/>
</dbReference>
<feature type="domain" description="CENP-V/GFA" evidence="4">
    <location>
        <begin position="2"/>
        <end position="116"/>
    </location>
</feature>
<proteinExistence type="inferred from homology"/>
<protein>
    <submittedName>
        <fullName evidence="5">GFA family protein</fullName>
    </submittedName>
</protein>
<dbReference type="PROSITE" id="PS51891">
    <property type="entry name" value="CENP_V_GFA"/>
    <property type="match status" value="1"/>
</dbReference>
<dbReference type="PANTHER" id="PTHR28620:SF1">
    <property type="entry name" value="CENP-V_GFA DOMAIN-CONTAINING PROTEIN"/>
    <property type="match status" value="1"/>
</dbReference>
<dbReference type="PANTHER" id="PTHR28620">
    <property type="entry name" value="CENTROMERE PROTEIN V"/>
    <property type="match status" value="1"/>
</dbReference>
<dbReference type="GO" id="GO:0016846">
    <property type="term" value="F:carbon-sulfur lyase activity"/>
    <property type="evidence" value="ECO:0007669"/>
    <property type="project" value="InterPro"/>
</dbReference>
<sequence length="131" mass="14421">MHQGSCHCGAVKLTLPSTPAVATSCNCSLCRRIGGPWVYFEYGTVRIEGHPEHTTEYIQGDRTLRTIRCRTCGCVTHWEPTDPQPGAKHGVHLGCFDPALIASVRVRKFDGADTWKFFDEMPSSSEPPSTA</sequence>
<keyword evidence="6" id="KW-1185">Reference proteome</keyword>
<evidence type="ECO:0000259" key="4">
    <source>
        <dbReference type="PROSITE" id="PS51891"/>
    </source>
</evidence>
<dbReference type="Gene3D" id="2.170.150.70">
    <property type="match status" value="1"/>
</dbReference>
<organism evidence="5 6">
    <name type="scientific">Caenimonas aquaedulcis</name>
    <dbReference type="NCBI Taxonomy" id="2793270"/>
    <lineage>
        <taxon>Bacteria</taxon>
        <taxon>Pseudomonadati</taxon>
        <taxon>Pseudomonadota</taxon>
        <taxon>Betaproteobacteria</taxon>
        <taxon>Burkholderiales</taxon>
        <taxon>Comamonadaceae</taxon>
        <taxon>Caenimonas</taxon>
    </lineage>
</organism>
<dbReference type="EMBL" id="JADWYS010000001">
    <property type="protein sequence ID" value="MBG9390094.1"/>
    <property type="molecule type" value="Genomic_DNA"/>
</dbReference>
<dbReference type="AlphaFoldDB" id="A0A931MIQ7"/>
<dbReference type="InterPro" id="IPR052355">
    <property type="entry name" value="CENP-V-like"/>
</dbReference>